<comment type="caution">
    <text evidence="2">The sequence shown here is derived from an EMBL/GenBank/DDBJ whole genome shotgun (WGS) entry which is preliminary data.</text>
</comment>
<keyword evidence="1" id="KW-1133">Transmembrane helix</keyword>
<keyword evidence="1" id="KW-0472">Membrane</keyword>
<evidence type="ECO:0000313" key="2">
    <source>
        <dbReference type="EMBL" id="MBD8505436.1"/>
    </source>
</evidence>
<accession>A0A927JA05</accession>
<evidence type="ECO:0000256" key="1">
    <source>
        <dbReference type="SAM" id="Phobius"/>
    </source>
</evidence>
<name>A0A927JA05_9ACTN</name>
<reference evidence="2" key="1">
    <citation type="submission" date="2020-09" db="EMBL/GenBank/DDBJ databases">
        <title>Hoyosella lacisalsi sp. nov., a halotolerant actinobacterium isolated from soil of Lake Gudzhirganskoe.</title>
        <authorList>
            <person name="Yang Q."/>
            <person name="Guo P.Y."/>
            <person name="Liu S.W."/>
            <person name="Li F.N."/>
            <person name="Sun C.H."/>
        </authorList>
    </citation>
    <scope>NUCLEOTIDE SEQUENCE</scope>
    <source>
        <strain evidence="2">G463</strain>
    </source>
</reference>
<evidence type="ECO:0008006" key="4">
    <source>
        <dbReference type="Google" id="ProtNLM"/>
    </source>
</evidence>
<dbReference type="EMBL" id="JACYWE010000001">
    <property type="protein sequence ID" value="MBD8505436.1"/>
    <property type="molecule type" value="Genomic_DNA"/>
</dbReference>
<gene>
    <name evidence="2" type="ORF">HT102_02890</name>
</gene>
<protein>
    <recommendedName>
        <fullName evidence="4">Tetratricopeptide repeat protein</fullName>
    </recommendedName>
</protein>
<sequence>MKTKIAIALFTGALVFYLILMGRQGVLLVGSGDGPAMVMGAAILLLPLLGIYVTYTTLRAGFAHERLARLIAADGLELDTSTLPRRPSGRVERDAADALFLRTKADLDAAPDDWRQWYRVARAYDIAGDRRRAREAMGRAVELEARDREPR</sequence>
<evidence type="ECO:0000313" key="3">
    <source>
        <dbReference type="Proteomes" id="UP000642993"/>
    </source>
</evidence>
<feature type="transmembrane region" description="Helical" evidence="1">
    <location>
        <begin position="38"/>
        <end position="58"/>
    </location>
</feature>
<proteinExistence type="predicted"/>
<keyword evidence="3" id="KW-1185">Reference proteome</keyword>
<dbReference type="AlphaFoldDB" id="A0A927JA05"/>
<organism evidence="2 3">
    <name type="scientific">Lolliginicoccus lacisalsi</name>
    <dbReference type="NCBI Taxonomy" id="2742202"/>
    <lineage>
        <taxon>Bacteria</taxon>
        <taxon>Bacillati</taxon>
        <taxon>Actinomycetota</taxon>
        <taxon>Actinomycetes</taxon>
        <taxon>Mycobacteriales</taxon>
        <taxon>Hoyosellaceae</taxon>
        <taxon>Lolliginicoccus</taxon>
    </lineage>
</organism>
<keyword evidence="1" id="KW-0812">Transmembrane</keyword>
<dbReference type="Proteomes" id="UP000642993">
    <property type="component" value="Unassembled WGS sequence"/>
</dbReference>